<comment type="subunit">
    <text evidence="4">Hexamer formed by 3 homodimers.</text>
</comment>
<evidence type="ECO:0000256" key="4">
    <source>
        <dbReference type="ARBA" id="ARBA00011218"/>
    </source>
</evidence>
<comment type="function">
    <text evidence="1">Involved in the catabolism of quinolinic acid (QA).</text>
</comment>
<dbReference type="InterPro" id="IPR037128">
    <property type="entry name" value="Quinolinate_PRibosylTase_N_sf"/>
</dbReference>
<protein>
    <recommendedName>
        <fullName evidence="6">Nicotinate-nucleotide pyrophosphorylase [carboxylating]</fullName>
        <ecNumber evidence="5">2.4.2.19</ecNumber>
    </recommendedName>
    <alternativeName>
        <fullName evidence="10">Quinolinate phosphoribosyltransferase [decarboxylating]</fullName>
    </alternativeName>
</protein>
<evidence type="ECO:0000259" key="13">
    <source>
        <dbReference type="Pfam" id="PF02749"/>
    </source>
</evidence>
<accession>A0A914A946</accession>
<dbReference type="GO" id="GO:0004514">
    <property type="term" value="F:nicotinate-nucleotide diphosphorylase (carboxylating) activity"/>
    <property type="evidence" value="ECO:0007669"/>
    <property type="project" value="UniProtKB-EC"/>
</dbReference>
<evidence type="ECO:0000256" key="1">
    <source>
        <dbReference type="ARBA" id="ARBA00003237"/>
    </source>
</evidence>
<comment type="similarity">
    <text evidence="3">Belongs to the NadC/ModD family.</text>
</comment>
<keyword evidence="9" id="KW-0808">Transferase</keyword>
<evidence type="ECO:0000313" key="15">
    <source>
        <dbReference type="Proteomes" id="UP000887568"/>
    </source>
</evidence>
<comment type="pathway">
    <text evidence="2">Cofactor biosynthesis; NAD(+) biosynthesis; nicotinate D-ribonucleotide from quinolinate: step 1/1.</text>
</comment>
<dbReference type="Pfam" id="PF01729">
    <property type="entry name" value="QRPTase_C"/>
    <property type="match status" value="1"/>
</dbReference>
<dbReference type="SUPFAM" id="SSF54675">
    <property type="entry name" value="Nicotinate/Quinolinate PRTase N-terminal domain-like"/>
    <property type="match status" value="1"/>
</dbReference>
<evidence type="ECO:0000259" key="12">
    <source>
        <dbReference type="Pfam" id="PF01729"/>
    </source>
</evidence>
<sequence length="503" mass="55272">MGKWGKYKKKYNTKWEGKPGIKDWIGRVPNDDTKVMCRYCKCRLRAHNNDLHRHAQTSKHRSYAGPKASAPLEYPNGLSSYNNMASFDIPNVLHPTAVEEAVKRWLLEDTPSFDHAGFVVGDLEETAVIMCKSPGVLAGVPFVDAVFNELDCWVQWKYREGAELYEVPCEVATITGRARRILLGERLALNILARASGVAKKARRFVQLAQAHNWHGEIAGSRKTTPGFRMVEKYALLIGGVSTHRYDLSSMIMLKDNHIWIAGSITKAVHDARRVGGFSSKIEVECRSVPEATEAALAGAEIVMLDNFEPQAAKDAAANLKDLFPQLIIEVSGGITDANITQLFSPCINVLSSSTLVQGYPAVDYSLKIIKPGHDPRNPTVTMPRSSSMQVDPITSQALINSMMLSGDGSTTRVVDAQGLVQEPQGLVQQPQGLVQQPQGLVQEPQGLVQEPQGLVQEPQGLVQEPQGLVQEPQGEELETTTVIITTTEDNISIMESTEHNQS</sequence>
<dbReference type="CDD" id="cd01572">
    <property type="entry name" value="QPRTase"/>
    <property type="match status" value="1"/>
</dbReference>
<feature type="domain" description="Quinolinate phosphoribosyl transferase N-terminal" evidence="13">
    <location>
        <begin position="122"/>
        <end position="196"/>
    </location>
</feature>
<keyword evidence="15" id="KW-1185">Reference proteome</keyword>
<dbReference type="CTD" id="23475"/>
<organism evidence="14 15">
    <name type="scientific">Patiria miniata</name>
    <name type="common">Bat star</name>
    <name type="synonym">Asterina miniata</name>
    <dbReference type="NCBI Taxonomy" id="46514"/>
    <lineage>
        <taxon>Eukaryota</taxon>
        <taxon>Metazoa</taxon>
        <taxon>Echinodermata</taxon>
        <taxon>Eleutherozoa</taxon>
        <taxon>Asterozoa</taxon>
        <taxon>Asteroidea</taxon>
        <taxon>Valvatacea</taxon>
        <taxon>Valvatida</taxon>
        <taxon>Asterinidae</taxon>
        <taxon>Patiria</taxon>
    </lineage>
</organism>
<proteinExistence type="inferred from homology"/>
<dbReference type="InterPro" id="IPR022412">
    <property type="entry name" value="Quinolinate_PRibosylTrfase_N"/>
</dbReference>
<keyword evidence="8" id="KW-0328">Glycosyltransferase</keyword>
<evidence type="ECO:0000256" key="5">
    <source>
        <dbReference type="ARBA" id="ARBA00011944"/>
    </source>
</evidence>
<keyword evidence="7" id="KW-0662">Pyridine nucleotide biosynthesis</keyword>
<dbReference type="NCBIfam" id="TIGR00078">
    <property type="entry name" value="nadC"/>
    <property type="match status" value="1"/>
</dbReference>
<reference evidence="14" key="1">
    <citation type="submission" date="2022-11" db="UniProtKB">
        <authorList>
            <consortium name="EnsemblMetazoa"/>
        </authorList>
    </citation>
    <scope>IDENTIFICATION</scope>
</reference>
<evidence type="ECO:0000256" key="10">
    <source>
        <dbReference type="ARBA" id="ARBA00033102"/>
    </source>
</evidence>
<dbReference type="GeneID" id="119730953"/>
<dbReference type="Gene3D" id="3.90.1170.20">
    <property type="entry name" value="Quinolinate phosphoribosyl transferase, N-terminal domain"/>
    <property type="match status" value="1"/>
</dbReference>
<dbReference type="InterPro" id="IPR036068">
    <property type="entry name" value="Nicotinate_pribotase-like_C"/>
</dbReference>
<comment type="catalytic activity">
    <reaction evidence="11">
        <text>nicotinate beta-D-ribonucleotide + CO2 + diphosphate = quinolinate + 5-phospho-alpha-D-ribose 1-diphosphate + 2 H(+)</text>
        <dbReference type="Rhea" id="RHEA:12733"/>
        <dbReference type="ChEBI" id="CHEBI:15378"/>
        <dbReference type="ChEBI" id="CHEBI:16526"/>
        <dbReference type="ChEBI" id="CHEBI:29959"/>
        <dbReference type="ChEBI" id="CHEBI:33019"/>
        <dbReference type="ChEBI" id="CHEBI:57502"/>
        <dbReference type="ChEBI" id="CHEBI:58017"/>
        <dbReference type="EC" id="2.4.2.19"/>
    </reaction>
</comment>
<dbReference type="RefSeq" id="XP_038059949.1">
    <property type="nucleotide sequence ID" value="XM_038204021.1"/>
</dbReference>
<dbReference type="GO" id="GO:0005737">
    <property type="term" value="C:cytoplasm"/>
    <property type="evidence" value="ECO:0007669"/>
    <property type="project" value="TreeGrafter"/>
</dbReference>
<evidence type="ECO:0000256" key="7">
    <source>
        <dbReference type="ARBA" id="ARBA00022642"/>
    </source>
</evidence>
<dbReference type="FunFam" id="3.20.20.70:FF:000090">
    <property type="entry name" value="Nicotinate-nucleotide pyrophosphorylase [carboxylating]"/>
    <property type="match status" value="1"/>
</dbReference>
<dbReference type="PANTHER" id="PTHR32179">
    <property type="entry name" value="NICOTINATE-NUCLEOTIDE PYROPHOSPHORYLASE [CARBOXYLATING]"/>
    <property type="match status" value="1"/>
</dbReference>
<evidence type="ECO:0000256" key="8">
    <source>
        <dbReference type="ARBA" id="ARBA00022676"/>
    </source>
</evidence>
<dbReference type="OrthoDB" id="10067394at2759"/>
<dbReference type="OMA" id="FHELDCW"/>
<dbReference type="Gene3D" id="3.20.20.70">
    <property type="entry name" value="Aldolase class I"/>
    <property type="match status" value="1"/>
</dbReference>
<name>A0A914A946_PATMI</name>
<evidence type="ECO:0000256" key="11">
    <source>
        <dbReference type="ARBA" id="ARBA00047445"/>
    </source>
</evidence>
<evidence type="ECO:0000256" key="9">
    <source>
        <dbReference type="ARBA" id="ARBA00022679"/>
    </source>
</evidence>
<dbReference type="Proteomes" id="UP000887568">
    <property type="component" value="Unplaced"/>
</dbReference>
<dbReference type="Pfam" id="PF02749">
    <property type="entry name" value="QRPTase_N"/>
    <property type="match status" value="1"/>
</dbReference>
<feature type="domain" description="Quinolinate phosphoribosyl transferase C-terminal" evidence="12">
    <location>
        <begin position="198"/>
        <end position="368"/>
    </location>
</feature>
<dbReference type="SUPFAM" id="SSF51690">
    <property type="entry name" value="Nicotinate/Quinolinate PRTase C-terminal domain-like"/>
    <property type="match status" value="1"/>
</dbReference>
<dbReference type="GO" id="GO:0009435">
    <property type="term" value="P:NAD+ biosynthetic process"/>
    <property type="evidence" value="ECO:0007669"/>
    <property type="project" value="InterPro"/>
</dbReference>
<dbReference type="EC" id="2.4.2.19" evidence="5"/>
<evidence type="ECO:0000256" key="3">
    <source>
        <dbReference type="ARBA" id="ARBA00009400"/>
    </source>
</evidence>
<evidence type="ECO:0000313" key="14">
    <source>
        <dbReference type="EnsemblMetazoa" id="XP_038059949.1"/>
    </source>
</evidence>
<dbReference type="EnsemblMetazoa" id="XM_038204021.1">
    <property type="protein sequence ID" value="XP_038059949.1"/>
    <property type="gene ID" value="LOC119730953"/>
</dbReference>
<dbReference type="InterPro" id="IPR002638">
    <property type="entry name" value="Quinolinate_PRibosylTrfase_C"/>
</dbReference>
<dbReference type="InterPro" id="IPR013785">
    <property type="entry name" value="Aldolase_TIM"/>
</dbReference>
<dbReference type="InterPro" id="IPR027277">
    <property type="entry name" value="NadC/ModD"/>
</dbReference>
<dbReference type="PANTHER" id="PTHR32179:SF3">
    <property type="entry name" value="NICOTINATE-NUCLEOTIDE PYROPHOSPHORYLASE [CARBOXYLATING]"/>
    <property type="match status" value="1"/>
</dbReference>
<dbReference type="InterPro" id="IPR004393">
    <property type="entry name" value="NadC"/>
</dbReference>
<dbReference type="AlphaFoldDB" id="A0A914A946"/>
<evidence type="ECO:0000256" key="2">
    <source>
        <dbReference type="ARBA" id="ARBA00004893"/>
    </source>
</evidence>
<evidence type="ECO:0000256" key="6">
    <source>
        <dbReference type="ARBA" id="ARBA00020990"/>
    </source>
</evidence>
<dbReference type="GO" id="GO:0034213">
    <property type="term" value="P:quinolinate catabolic process"/>
    <property type="evidence" value="ECO:0007669"/>
    <property type="project" value="TreeGrafter"/>
</dbReference>